<dbReference type="NCBIfam" id="NF041823">
    <property type="entry name" value="daptide_RRE"/>
    <property type="match status" value="1"/>
</dbReference>
<proteinExistence type="predicted"/>
<keyword evidence="2" id="KW-1185">Reference proteome</keyword>
<evidence type="ECO:0000313" key="1">
    <source>
        <dbReference type="EMBL" id="KJL25643.1"/>
    </source>
</evidence>
<comment type="caution">
    <text evidence="1">The sequence shown here is derived from an EMBL/GenBank/DDBJ whole genome shotgun (WGS) entry which is preliminary data.</text>
</comment>
<organism evidence="1 2">
    <name type="scientific">Microbacterium foliorum</name>
    <dbReference type="NCBI Taxonomy" id="104336"/>
    <lineage>
        <taxon>Bacteria</taxon>
        <taxon>Bacillati</taxon>
        <taxon>Actinomycetota</taxon>
        <taxon>Actinomycetes</taxon>
        <taxon>Micrococcales</taxon>
        <taxon>Microbacteriaceae</taxon>
        <taxon>Microbacterium</taxon>
    </lineage>
</organism>
<evidence type="ECO:0000313" key="2">
    <source>
        <dbReference type="Proteomes" id="UP000033572"/>
    </source>
</evidence>
<gene>
    <name evidence="1" type="ORF">RN50_00413</name>
</gene>
<dbReference type="AlphaFoldDB" id="A0A0F0KXL9"/>
<sequence length="365" mass="39271">MPQSRDALVNDFLQYQGGLLESKMTDVVAARTIREWISGERTECRRIFFVSNGADPSVLDGVIGGDDVVLLPLDCDWSTARAREVRYAGQLLDVGDELFINGRSVELQDYLSAGFVEIVGPTAVRFFDEAGWRAFFDDADLARQTGVFPAPLVDPRVVLADRNALDAERASAAPLAVRLDADGAIGLGMQGIILGHTDDLGSAINRLVSRAEAFTAAVPAAVVDDDLVSRPWLPRYLRAAELIKMLRIATGAIEIDGFGWSHVTDERADAEPLSSDPFLVNGSEGILFANVASRRRQLLTPLTADVVSILQTSSYIDLAHDRVAARHGTGRSTAANLCSNALELLSVNLGAQRIPEEAGLTGSVL</sequence>
<reference evidence="1 2" key="1">
    <citation type="submission" date="2015-02" db="EMBL/GenBank/DDBJ databases">
        <title>Draft genome sequences of ten Microbacterium spp. with emphasis on heavy metal contaminated environments.</title>
        <authorList>
            <person name="Corretto E."/>
        </authorList>
    </citation>
    <scope>NUCLEOTIDE SEQUENCE [LARGE SCALE GENOMIC DNA]</scope>
    <source>
        <strain evidence="1 2">DSM 12966</strain>
    </source>
</reference>
<dbReference type="InterPro" id="IPR049693">
    <property type="entry name" value="Daptide_RRE"/>
</dbReference>
<protein>
    <submittedName>
        <fullName evidence="1">Uncharacterized protein</fullName>
    </submittedName>
</protein>
<accession>A0A0F0KXL9</accession>
<dbReference type="PATRIC" id="fig|104336.4.peg.432"/>
<dbReference type="Proteomes" id="UP000033572">
    <property type="component" value="Unassembled WGS sequence"/>
</dbReference>
<dbReference type="EMBL" id="JYIU01000026">
    <property type="protein sequence ID" value="KJL25643.1"/>
    <property type="molecule type" value="Genomic_DNA"/>
</dbReference>
<name>A0A0F0KXL9_9MICO</name>